<feature type="transmembrane region" description="Helical" evidence="1">
    <location>
        <begin position="122"/>
        <end position="145"/>
    </location>
</feature>
<feature type="transmembrane region" description="Helical" evidence="1">
    <location>
        <begin position="34"/>
        <end position="51"/>
    </location>
</feature>
<proteinExistence type="predicted"/>
<feature type="transmembrane region" description="Helical" evidence="1">
    <location>
        <begin position="253"/>
        <end position="275"/>
    </location>
</feature>
<evidence type="ECO:0008006" key="4">
    <source>
        <dbReference type="Google" id="ProtNLM"/>
    </source>
</evidence>
<keyword evidence="1" id="KW-1133">Transmembrane helix</keyword>
<organism evidence="2 3">
    <name type="scientific">Kitasatospora kifunensis</name>
    <name type="common">Streptomyces kifunensis</name>
    <dbReference type="NCBI Taxonomy" id="58351"/>
    <lineage>
        <taxon>Bacteria</taxon>
        <taxon>Bacillati</taxon>
        <taxon>Actinomycetota</taxon>
        <taxon>Actinomycetes</taxon>
        <taxon>Kitasatosporales</taxon>
        <taxon>Streptomycetaceae</taxon>
        <taxon>Kitasatospora</taxon>
    </lineage>
</organism>
<accession>A0A7W7VXW5</accession>
<feature type="transmembrane region" description="Helical" evidence="1">
    <location>
        <begin position="83"/>
        <end position="101"/>
    </location>
</feature>
<dbReference type="GO" id="GO:0005886">
    <property type="term" value="C:plasma membrane"/>
    <property type="evidence" value="ECO:0007669"/>
    <property type="project" value="UniProtKB-SubCell"/>
</dbReference>
<evidence type="ECO:0000313" key="3">
    <source>
        <dbReference type="Proteomes" id="UP000540506"/>
    </source>
</evidence>
<feature type="transmembrane region" description="Helical" evidence="1">
    <location>
        <begin position="165"/>
        <end position="187"/>
    </location>
</feature>
<evidence type="ECO:0000313" key="2">
    <source>
        <dbReference type="EMBL" id="MBB4926025.1"/>
    </source>
</evidence>
<keyword evidence="1" id="KW-0472">Membrane</keyword>
<keyword evidence="1" id="KW-0812">Transmembrane</keyword>
<gene>
    <name evidence="2" type="ORF">FHR34_005018</name>
</gene>
<keyword evidence="3" id="KW-1185">Reference proteome</keyword>
<comment type="caution">
    <text evidence="2">The sequence shown here is derived from an EMBL/GenBank/DDBJ whole genome shotgun (WGS) entry which is preliminary data.</text>
</comment>
<dbReference type="EMBL" id="JACHJV010000001">
    <property type="protein sequence ID" value="MBB4926025.1"/>
    <property type="molecule type" value="Genomic_DNA"/>
</dbReference>
<sequence>MTALALDVAAPRARFRDLLACEWTKLWSLRSIRWALLTTVLAVLALSANAARSDCANWPNYPADLRSHFVPLWSMDDAFPNNSSFILALATGSIGAIAIVGEYSSGMIRTTFAAVPARRAVLAAKVVVLTALMLVAGLVMAFGSFWLSQAILSSQHIGISISQPNALRCVLAAAVFPVVCALVGLGLGALIRHSATTMVMITVVLLLLPILLNSNTHQWVVDLHNATPVAAWQRLIFVLGPDMLGNPGLHPTLTGSVLVFLLWPLIAVLLPILIVRHRDH</sequence>
<protein>
    <recommendedName>
        <fullName evidence="4">ABC transporter permease</fullName>
    </recommendedName>
</protein>
<dbReference type="Proteomes" id="UP000540506">
    <property type="component" value="Unassembled WGS sequence"/>
</dbReference>
<dbReference type="GO" id="GO:0140359">
    <property type="term" value="F:ABC-type transporter activity"/>
    <property type="evidence" value="ECO:0007669"/>
    <property type="project" value="InterPro"/>
</dbReference>
<evidence type="ECO:0000256" key="1">
    <source>
        <dbReference type="SAM" id="Phobius"/>
    </source>
</evidence>
<dbReference type="RefSeq" id="WP_184938718.1">
    <property type="nucleotide sequence ID" value="NZ_JACHJV010000001.1"/>
</dbReference>
<dbReference type="Pfam" id="PF12679">
    <property type="entry name" value="ABC2_membrane_2"/>
    <property type="match status" value="1"/>
</dbReference>
<feature type="transmembrane region" description="Helical" evidence="1">
    <location>
        <begin position="194"/>
        <end position="212"/>
    </location>
</feature>
<name>A0A7W7VXW5_KITKI</name>
<reference evidence="2 3" key="1">
    <citation type="submission" date="2020-08" db="EMBL/GenBank/DDBJ databases">
        <title>Sequencing the genomes of 1000 actinobacteria strains.</title>
        <authorList>
            <person name="Klenk H.-P."/>
        </authorList>
    </citation>
    <scope>NUCLEOTIDE SEQUENCE [LARGE SCALE GENOMIC DNA]</scope>
    <source>
        <strain evidence="2 3">DSM 41654</strain>
    </source>
</reference>
<dbReference type="AlphaFoldDB" id="A0A7W7VXW5"/>